<dbReference type="InterPro" id="IPR036259">
    <property type="entry name" value="MFS_trans_sf"/>
</dbReference>
<reference evidence="8" key="1">
    <citation type="journal article" date="2020" name="Stud. Mycol.">
        <title>101 Dothideomycetes genomes: a test case for predicting lifestyles and emergence of pathogens.</title>
        <authorList>
            <person name="Haridas S."/>
            <person name="Albert R."/>
            <person name="Binder M."/>
            <person name="Bloem J."/>
            <person name="Labutti K."/>
            <person name="Salamov A."/>
            <person name="Andreopoulos B."/>
            <person name="Baker S."/>
            <person name="Barry K."/>
            <person name="Bills G."/>
            <person name="Bluhm B."/>
            <person name="Cannon C."/>
            <person name="Castanera R."/>
            <person name="Culley D."/>
            <person name="Daum C."/>
            <person name="Ezra D."/>
            <person name="Gonzalez J."/>
            <person name="Henrissat B."/>
            <person name="Kuo A."/>
            <person name="Liang C."/>
            <person name="Lipzen A."/>
            <person name="Lutzoni F."/>
            <person name="Magnuson J."/>
            <person name="Mondo S."/>
            <person name="Nolan M."/>
            <person name="Ohm R."/>
            <person name="Pangilinan J."/>
            <person name="Park H.-J."/>
            <person name="Ramirez L."/>
            <person name="Alfaro M."/>
            <person name="Sun H."/>
            <person name="Tritt A."/>
            <person name="Yoshinaga Y."/>
            <person name="Zwiers L.-H."/>
            <person name="Turgeon B."/>
            <person name="Goodwin S."/>
            <person name="Spatafora J."/>
            <person name="Crous P."/>
            <person name="Grigoriev I."/>
        </authorList>
    </citation>
    <scope>NUCLEOTIDE SEQUENCE</scope>
    <source>
        <strain evidence="8">CBS 690.94</strain>
    </source>
</reference>
<comment type="caution">
    <text evidence="8">The sequence shown here is derived from an EMBL/GenBank/DDBJ whole genome shotgun (WGS) entry which is preliminary data.</text>
</comment>
<keyword evidence="4 6" id="KW-0472">Membrane</keyword>
<feature type="transmembrane region" description="Helical" evidence="6">
    <location>
        <begin position="384"/>
        <end position="401"/>
    </location>
</feature>
<dbReference type="GO" id="GO:0005886">
    <property type="term" value="C:plasma membrane"/>
    <property type="evidence" value="ECO:0007669"/>
    <property type="project" value="TreeGrafter"/>
</dbReference>
<keyword evidence="2 6" id="KW-0812">Transmembrane</keyword>
<evidence type="ECO:0000313" key="9">
    <source>
        <dbReference type="Proteomes" id="UP000799764"/>
    </source>
</evidence>
<feature type="transmembrane region" description="Helical" evidence="6">
    <location>
        <begin position="516"/>
        <end position="537"/>
    </location>
</feature>
<dbReference type="GO" id="GO:0022857">
    <property type="term" value="F:transmembrane transporter activity"/>
    <property type="evidence" value="ECO:0007669"/>
    <property type="project" value="InterPro"/>
</dbReference>
<dbReference type="PROSITE" id="PS50850">
    <property type="entry name" value="MFS"/>
    <property type="match status" value="1"/>
</dbReference>
<feature type="transmembrane region" description="Helical" evidence="6">
    <location>
        <begin position="74"/>
        <end position="94"/>
    </location>
</feature>
<dbReference type="AlphaFoldDB" id="A0A9P4U4U9"/>
<accession>A0A9P4U4U9</accession>
<feature type="transmembrane region" description="Helical" evidence="6">
    <location>
        <begin position="198"/>
        <end position="221"/>
    </location>
</feature>
<feature type="transmembrane region" description="Helical" evidence="6">
    <location>
        <begin position="228"/>
        <end position="253"/>
    </location>
</feature>
<feature type="transmembrane region" description="Helical" evidence="6">
    <location>
        <begin position="485"/>
        <end position="504"/>
    </location>
</feature>
<protein>
    <submittedName>
        <fullName evidence="8">MFS general substrate transporter</fullName>
    </submittedName>
</protein>
<feature type="transmembrane region" description="Helical" evidence="6">
    <location>
        <begin position="259"/>
        <end position="277"/>
    </location>
</feature>
<gene>
    <name evidence="8" type="ORF">P171DRAFT_477263</name>
</gene>
<feature type="transmembrane region" description="Helical" evidence="6">
    <location>
        <begin position="449"/>
        <end position="473"/>
    </location>
</feature>
<evidence type="ECO:0000256" key="4">
    <source>
        <dbReference type="ARBA" id="ARBA00023136"/>
    </source>
</evidence>
<feature type="transmembrane region" description="Helical" evidence="6">
    <location>
        <begin position="422"/>
        <end position="443"/>
    </location>
</feature>
<evidence type="ECO:0000259" key="7">
    <source>
        <dbReference type="PROSITE" id="PS50850"/>
    </source>
</evidence>
<feature type="transmembrane region" description="Helical" evidence="6">
    <location>
        <begin position="166"/>
        <end position="186"/>
    </location>
</feature>
<comment type="subcellular location">
    <subcellularLocation>
        <location evidence="1">Membrane</location>
        <topology evidence="1">Multi-pass membrane protein</topology>
    </subcellularLocation>
</comment>
<feature type="transmembrane region" description="Helical" evidence="6">
    <location>
        <begin position="114"/>
        <end position="140"/>
    </location>
</feature>
<dbReference type="PANTHER" id="PTHR23502:SF20">
    <property type="entry name" value="TRANSPORTER, PUTATIVE (AFU_ORTHOLOGUE AFUA_6G13880)-RELATED"/>
    <property type="match status" value="1"/>
</dbReference>
<evidence type="ECO:0000256" key="5">
    <source>
        <dbReference type="SAM" id="MobiDB-lite"/>
    </source>
</evidence>
<dbReference type="Gene3D" id="1.20.1250.20">
    <property type="entry name" value="MFS general substrate transporter like domains"/>
    <property type="match status" value="1"/>
</dbReference>
<dbReference type="Proteomes" id="UP000799764">
    <property type="component" value="Unassembled WGS sequence"/>
</dbReference>
<organism evidence="8 9">
    <name type="scientific">Karstenula rhodostoma CBS 690.94</name>
    <dbReference type="NCBI Taxonomy" id="1392251"/>
    <lineage>
        <taxon>Eukaryota</taxon>
        <taxon>Fungi</taxon>
        <taxon>Dikarya</taxon>
        <taxon>Ascomycota</taxon>
        <taxon>Pezizomycotina</taxon>
        <taxon>Dothideomycetes</taxon>
        <taxon>Pleosporomycetidae</taxon>
        <taxon>Pleosporales</taxon>
        <taxon>Massarineae</taxon>
        <taxon>Didymosphaeriaceae</taxon>
        <taxon>Karstenula</taxon>
    </lineage>
</organism>
<sequence length="556" mass="60812">MGLGVLNDPHMASPPGTYTIGADNNEQANDSSVKRDGDIILQPQPSDDPNDPLNWSRAWKGSMAERRDQTMANVFPESIILILAFASGVTTALGPMVTPGLQVIVANYKVSIDLASSLIIGFFAFWIGATTFCMFSHLYIRTLGVGETLKHPVTASGANIWGKRPFLFISSVILFLTCIWGQMIGSVHSFTQLAAMRIIQGIASAPLETLVTSTVSDLFFVHQRGTRLSIWGMMLASGVLLGQTISGAIIQNISFESTFGITAIMYILIMVSLYFVVLETTYNGPRSGGSKIQLEEKGSFEINTSEKESYRDRLRLFRGRLSSESFWKGVWKPVPLIAYPAVLFSTVVYGTYFTFLLTISVLAVTALSLPPYNLNPAQIGLTNIPLLLVALIGSPISGWMADWAAKAMARRNNGVFEPEFRLILMLVAVPFATVGFIGFGYSLHNDASIYQVMAFFSIYSFSVPFASQASLTYVIDCHPTDANQAFVTINFTKAIFTFLATTYANGWMMQVGPKTVFVTLAMINLGVCALTIPAYVFGKRFRSMVARSSFGQKMSG</sequence>
<dbReference type="InterPro" id="IPR011701">
    <property type="entry name" value="MFS"/>
</dbReference>
<dbReference type="SUPFAM" id="SSF103473">
    <property type="entry name" value="MFS general substrate transporter"/>
    <property type="match status" value="1"/>
</dbReference>
<dbReference type="Pfam" id="PF07690">
    <property type="entry name" value="MFS_1"/>
    <property type="match status" value="1"/>
</dbReference>
<name>A0A9P4U4U9_9PLEO</name>
<evidence type="ECO:0000256" key="2">
    <source>
        <dbReference type="ARBA" id="ARBA00022692"/>
    </source>
</evidence>
<evidence type="ECO:0000313" key="8">
    <source>
        <dbReference type="EMBL" id="KAF2438349.1"/>
    </source>
</evidence>
<proteinExistence type="predicted"/>
<dbReference type="InterPro" id="IPR020846">
    <property type="entry name" value="MFS_dom"/>
</dbReference>
<evidence type="ECO:0000256" key="3">
    <source>
        <dbReference type="ARBA" id="ARBA00022989"/>
    </source>
</evidence>
<feature type="domain" description="Major facilitator superfamily (MFS) profile" evidence="7">
    <location>
        <begin position="80"/>
        <end position="536"/>
    </location>
</feature>
<feature type="transmembrane region" description="Helical" evidence="6">
    <location>
        <begin position="336"/>
        <end position="364"/>
    </location>
</feature>
<keyword evidence="3 6" id="KW-1133">Transmembrane helix</keyword>
<evidence type="ECO:0000256" key="1">
    <source>
        <dbReference type="ARBA" id="ARBA00004141"/>
    </source>
</evidence>
<feature type="region of interest" description="Disordered" evidence="5">
    <location>
        <begin position="1"/>
        <end position="56"/>
    </location>
</feature>
<evidence type="ECO:0000256" key="6">
    <source>
        <dbReference type="SAM" id="Phobius"/>
    </source>
</evidence>
<keyword evidence="9" id="KW-1185">Reference proteome</keyword>
<feature type="compositionally biased region" description="Polar residues" evidence="5">
    <location>
        <begin position="22"/>
        <end position="31"/>
    </location>
</feature>
<dbReference type="EMBL" id="MU001512">
    <property type="protein sequence ID" value="KAF2438349.1"/>
    <property type="molecule type" value="Genomic_DNA"/>
</dbReference>
<dbReference type="PANTHER" id="PTHR23502">
    <property type="entry name" value="MAJOR FACILITATOR SUPERFAMILY"/>
    <property type="match status" value="1"/>
</dbReference>
<dbReference type="OrthoDB" id="2585655at2759"/>